<dbReference type="OrthoDB" id="9781963at2"/>
<keyword evidence="10" id="KW-0482">Metalloprotease</keyword>
<dbReference type="EMBL" id="CAIZ01000126">
    <property type="protein sequence ID" value="CCH70370.1"/>
    <property type="molecule type" value="Genomic_DNA"/>
</dbReference>
<evidence type="ECO:0000256" key="5">
    <source>
        <dbReference type="ARBA" id="ARBA00022692"/>
    </source>
</evidence>
<evidence type="ECO:0000256" key="8">
    <source>
        <dbReference type="ARBA" id="ARBA00022833"/>
    </source>
</evidence>
<dbReference type="STRING" id="1193181.BN10_560063"/>
<evidence type="ECO:0000256" key="6">
    <source>
        <dbReference type="ARBA" id="ARBA00022723"/>
    </source>
</evidence>
<dbReference type="AlphaFoldDB" id="N0E3R8"/>
<evidence type="ECO:0000256" key="4">
    <source>
        <dbReference type="ARBA" id="ARBA00022670"/>
    </source>
</evidence>
<dbReference type="GO" id="GO:0016020">
    <property type="term" value="C:membrane"/>
    <property type="evidence" value="ECO:0007669"/>
    <property type="project" value="UniProtKB-SubCell"/>
</dbReference>
<dbReference type="PANTHER" id="PTHR39188:SF3">
    <property type="entry name" value="STAGE IV SPORULATION PROTEIN FB"/>
    <property type="match status" value="1"/>
</dbReference>
<dbReference type="InterPro" id="IPR008915">
    <property type="entry name" value="Peptidase_M50"/>
</dbReference>
<reference evidence="14 15" key="1">
    <citation type="journal article" date="2013" name="ISME J.">
        <title>A metabolic model for members of the genus Tetrasphaera involved in enhanced biological phosphorus removal.</title>
        <authorList>
            <person name="Kristiansen R."/>
            <person name="Nguyen H.T.T."/>
            <person name="Saunders A.M."/>
            <person name="Nielsen J.L."/>
            <person name="Wimmer R."/>
            <person name="Le V.Q."/>
            <person name="McIlroy S.J."/>
            <person name="Petrovski S."/>
            <person name="Seviour R.J."/>
            <person name="Calteau A."/>
            <person name="Nielsen K.L."/>
            <person name="Nielsen P.H."/>
        </authorList>
    </citation>
    <scope>NUCLEOTIDE SEQUENCE [LARGE SCALE GENOMIC DNA]</scope>
    <source>
        <strain evidence="14 15">Lp2</strain>
    </source>
</reference>
<evidence type="ECO:0000256" key="12">
    <source>
        <dbReference type="SAM" id="Phobius"/>
    </source>
</evidence>
<dbReference type="RefSeq" id="WP_010850219.1">
    <property type="nucleotide sequence ID" value="NZ_HF570956.1"/>
</dbReference>
<comment type="cofactor">
    <cofactor evidence="1">
        <name>Zn(2+)</name>
        <dbReference type="ChEBI" id="CHEBI:29105"/>
    </cofactor>
</comment>
<evidence type="ECO:0000256" key="11">
    <source>
        <dbReference type="ARBA" id="ARBA00023136"/>
    </source>
</evidence>
<evidence type="ECO:0000256" key="10">
    <source>
        <dbReference type="ARBA" id="ARBA00023049"/>
    </source>
</evidence>
<feature type="transmembrane region" description="Helical" evidence="12">
    <location>
        <begin position="177"/>
        <end position="199"/>
    </location>
</feature>
<comment type="similarity">
    <text evidence="3">Belongs to the peptidase M50B family.</text>
</comment>
<organism evidence="14 15">
    <name type="scientific">Phycicoccus elongatus Lp2</name>
    <dbReference type="NCBI Taxonomy" id="1193181"/>
    <lineage>
        <taxon>Bacteria</taxon>
        <taxon>Bacillati</taxon>
        <taxon>Actinomycetota</taxon>
        <taxon>Actinomycetes</taxon>
        <taxon>Micrococcales</taxon>
        <taxon>Intrasporangiaceae</taxon>
        <taxon>Phycicoccus</taxon>
    </lineage>
</organism>
<feature type="transmembrane region" description="Helical" evidence="12">
    <location>
        <begin position="12"/>
        <end position="39"/>
    </location>
</feature>
<accession>N0E3R8</accession>
<feature type="transmembrane region" description="Helical" evidence="12">
    <location>
        <begin position="211"/>
        <end position="228"/>
    </location>
</feature>
<protein>
    <submittedName>
        <fullName evidence="14">Putative peptidase</fullName>
    </submittedName>
</protein>
<keyword evidence="9 12" id="KW-1133">Transmembrane helix</keyword>
<dbReference type="GO" id="GO:0008237">
    <property type="term" value="F:metallopeptidase activity"/>
    <property type="evidence" value="ECO:0007669"/>
    <property type="project" value="UniProtKB-KW"/>
</dbReference>
<evidence type="ECO:0000313" key="14">
    <source>
        <dbReference type="EMBL" id="CCH70370.1"/>
    </source>
</evidence>
<feature type="transmembrane region" description="Helical" evidence="12">
    <location>
        <begin position="106"/>
        <end position="126"/>
    </location>
</feature>
<keyword evidence="8" id="KW-0862">Zinc</keyword>
<keyword evidence="6" id="KW-0479">Metal-binding</keyword>
<evidence type="ECO:0000256" key="3">
    <source>
        <dbReference type="ARBA" id="ARBA00007931"/>
    </source>
</evidence>
<gene>
    <name evidence="14" type="ORF">BN10_560063</name>
</gene>
<feature type="transmembrane region" description="Helical" evidence="12">
    <location>
        <begin position="133"/>
        <end position="157"/>
    </location>
</feature>
<dbReference type="HOGENOM" id="CLU_037123_1_0_11"/>
<evidence type="ECO:0000256" key="7">
    <source>
        <dbReference type="ARBA" id="ARBA00022801"/>
    </source>
</evidence>
<evidence type="ECO:0000256" key="1">
    <source>
        <dbReference type="ARBA" id="ARBA00001947"/>
    </source>
</evidence>
<proteinExistence type="inferred from homology"/>
<keyword evidence="15" id="KW-1185">Reference proteome</keyword>
<feature type="domain" description="Peptidase M50" evidence="13">
    <location>
        <begin position="54"/>
        <end position="130"/>
    </location>
</feature>
<dbReference type="GO" id="GO:0046872">
    <property type="term" value="F:metal ion binding"/>
    <property type="evidence" value="ECO:0007669"/>
    <property type="project" value="UniProtKB-KW"/>
</dbReference>
<keyword evidence="5 12" id="KW-0812">Transmembrane</keyword>
<sequence>MTDPSRSPSAGLRIASIAGVPVYLGWSWFALAAVITVVVGSGAGAVGYVIGLVYAVVLLLAVLAHEGAHALMARRLGLVVHRVVADFLGGHTAFDSRALTPGRAAAVAAAGPLTNLLLALVGWLGAQAVQGTMAGLVLGGIGWVNLLLALFNLLPALPLDGGQILESLVWGVTGRRASGLLVAGWAGRVLAVLIVLWAVGLPLVQGRTPDLIRIVWAGFIASVIWRGAGQAIASSQARAALEGRTIDQVARPVTVIPGSLPVGSLGPTPGIPLVREGGRYLLLGSPGEGVTVPPDTPVSALGTALPEGAVVESAPGDELVPALTTMQSSRSSVVVLTDGGQPWAIAIADDLNTLLGS</sequence>
<keyword evidence="4" id="KW-0645">Protease</keyword>
<dbReference type="PANTHER" id="PTHR39188">
    <property type="entry name" value="MEMBRANE-ASSOCIATED ZINC METALLOPROTEASE M50B"/>
    <property type="match status" value="1"/>
</dbReference>
<comment type="caution">
    <text evidence="14">The sequence shown here is derived from an EMBL/GenBank/DDBJ whole genome shotgun (WGS) entry which is preliminary data.</text>
</comment>
<feature type="domain" description="Peptidase M50" evidence="13">
    <location>
        <begin position="138"/>
        <end position="179"/>
    </location>
</feature>
<keyword evidence="11 12" id="KW-0472">Membrane</keyword>
<feature type="transmembrane region" description="Helical" evidence="12">
    <location>
        <begin position="45"/>
        <end position="64"/>
    </location>
</feature>
<keyword evidence="7" id="KW-0378">Hydrolase</keyword>
<evidence type="ECO:0000256" key="2">
    <source>
        <dbReference type="ARBA" id="ARBA00004141"/>
    </source>
</evidence>
<dbReference type="eggNOG" id="COG1994">
    <property type="taxonomic scope" value="Bacteria"/>
</dbReference>
<name>N0E3R8_9MICO</name>
<evidence type="ECO:0000256" key="9">
    <source>
        <dbReference type="ARBA" id="ARBA00022989"/>
    </source>
</evidence>
<dbReference type="Proteomes" id="UP000013167">
    <property type="component" value="Unassembled WGS sequence"/>
</dbReference>
<evidence type="ECO:0000259" key="13">
    <source>
        <dbReference type="Pfam" id="PF02163"/>
    </source>
</evidence>
<dbReference type="GO" id="GO:0006508">
    <property type="term" value="P:proteolysis"/>
    <property type="evidence" value="ECO:0007669"/>
    <property type="project" value="UniProtKB-KW"/>
</dbReference>
<evidence type="ECO:0000313" key="15">
    <source>
        <dbReference type="Proteomes" id="UP000013167"/>
    </source>
</evidence>
<dbReference type="Pfam" id="PF02163">
    <property type="entry name" value="Peptidase_M50"/>
    <property type="match status" value="2"/>
</dbReference>
<comment type="subcellular location">
    <subcellularLocation>
        <location evidence="2">Membrane</location>
        <topology evidence="2">Multi-pass membrane protein</topology>
    </subcellularLocation>
</comment>